<dbReference type="AlphaFoldDB" id="A0A388LLV3"/>
<dbReference type="EMBL" id="BFEA01000431">
    <property type="protein sequence ID" value="GBG83192.1"/>
    <property type="molecule type" value="Genomic_DNA"/>
</dbReference>
<accession>A0A388LLV3</accession>
<protein>
    <recommendedName>
        <fullName evidence="3">Right handed beta helix domain-containing protein</fullName>
    </recommendedName>
</protein>
<dbReference type="Gramene" id="GBG83192">
    <property type="protein sequence ID" value="GBG83192"/>
    <property type="gene ID" value="CBR_g36808"/>
</dbReference>
<name>A0A388LLV3_CHABU</name>
<dbReference type="InterPro" id="IPR012334">
    <property type="entry name" value="Pectin_lyas_fold"/>
</dbReference>
<dbReference type="InterPro" id="IPR011050">
    <property type="entry name" value="Pectin_lyase_fold/virulence"/>
</dbReference>
<comment type="caution">
    <text evidence="1">The sequence shown here is derived from an EMBL/GenBank/DDBJ whole genome shotgun (WGS) entry which is preliminary data.</text>
</comment>
<reference evidence="1 2" key="1">
    <citation type="journal article" date="2018" name="Cell">
        <title>The Chara Genome: Secondary Complexity and Implications for Plant Terrestrialization.</title>
        <authorList>
            <person name="Nishiyama T."/>
            <person name="Sakayama H."/>
            <person name="Vries J.D."/>
            <person name="Buschmann H."/>
            <person name="Saint-Marcoux D."/>
            <person name="Ullrich K.K."/>
            <person name="Haas F.B."/>
            <person name="Vanderstraeten L."/>
            <person name="Becker D."/>
            <person name="Lang D."/>
            <person name="Vosolsobe S."/>
            <person name="Rombauts S."/>
            <person name="Wilhelmsson P.K.I."/>
            <person name="Janitza P."/>
            <person name="Kern R."/>
            <person name="Heyl A."/>
            <person name="Rumpler F."/>
            <person name="Villalobos L.I.A.C."/>
            <person name="Clay J.M."/>
            <person name="Skokan R."/>
            <person name="Toyoda A."/>
            <person name="Suzuki Y."/>
            <person name="Kagoshima H."/>
            <person name="Schijlen E."/>
            <person name="Tajeshwar N."/>
            <person name="Catarino B."/>
            <person name="Hetherington A.J."/>
            <person name="Saltykova A."/>
            <person name="Bonnot C."/>
            <person name="Breuninger H."/>
            <person name="Symeonidi A."/>
            <person name="Radhakrishnan G.V."/>
            <person name="Van Nieuwerburgh F."/>
            <person name="Deforce D."/>
            <person name="Chang C."/>
            <person name="Karol K.G."/>
            <person name="Hedrich R."/>
            <person name="Ulvskov P."/>
            <person name="Glockner G."/>
            <person name="Delwiche C.F."/>
            <person name="Petrasek J."/>
            <person name="Van de Peer Y."/>
            <person name="Friml J."/>
            <person name="Beilby M."/>
            <person name="Dolan L."/>
            <person name="Kohara Y."/>
            <person name="Sugano S."/>
            <person name="Fujiyama A."/>
            <person name="Delaux P.-M."/>
            <person name="Quint M."/>
            <person name="TheiBen G."/>
            <person name="Hagemann M."/>
            <person name="Harholt J."/>
            <person name="Dunand C."/>
            <person name="Zachgo S."/>
            <person name="Langdale J."/>
            <person name="Maumus F."/>
            <person name="Straeten D.V.D."/>
            <person name="Gould S.B."/>
            <person name="Rensing S.A."/>
        </authorList>
    </citation>
    <scope>NUCLEOTIDE SEQUENCE [LARGE SCALE GENOMIC DNA]</scope>
    <source>
        <strain evidence="1 2">S276</strain>
    </source>
</reference>
<dbReference type="STRING" id="69332.A0A388LLV3"/>
<dbReference type="PANTHER" id="PTHR11319:SF35">
    <property type="entry name" value="OUTER MEMBRANE PROTEIN PMPC-RELATED"/>
    <property type="match status" value="1"/>
</dbReference>
<evidence type="ECO:0000313" key="1">
    <source>
        <dbReference type="EMBL" id="GBG83192.1"/>
    </source>
</evidence>
<dbReference type="EMBL" id="BFEA01000431">
    <property type="protein sequence ID" value="GBG83193.1"/>
    <property type="molecule type" value="Genomic_DNA"/>
</dbReference>
<dbReference type="InterPro" id="IPR006626">
    <property type="entry name" value="PbH1"/>
</dbReference>
<dbReference type="PANTHER" id="PTHR11319">
    <property type="entry name" value="G PROTEIN-COUPLED RECEPTOR-RELATED"/>
    <property type="match status" value="1"/>
</dbReference>
<dbReference type="SUPFAM" id="SSF51126">
    <property type="entry name" value="Pectin lyase-like"/>
    <property type="match status" value="2"/>
</dbReference>
<dbReference type="SMART" id="SM00710">
    <property type="entry name" value="PbH1"/>
    <property type="match status" value="10"/>
</dbReference>
<evidence type="ECO:0000313" key="2">
    <source>
        <dbReference type="Proteomes" id="UP000265515"/>
    </source>
</evidence>
<dbReference type="Gene3D" id="2.160.20.10">
    <property type="entry name" value="Single-stranded right-handed beta-helix, Pectin lyase-like"/>
    <property type="match status" value="2"/>
</dbReference>
<dbReference type="Proteomes" id="UP000265515">
    <property type="component" value="Unassembled WGS sequence"/>
</dbReference>
<dbReference type="Gramene" id="GBG83193">
    <property type="protein sequence ID" value="GBG83193"/>
    <property type="gene ID" value="CBR_g36808"/>
</dbReference>
<proteinExistence type="predicted"/>
<gene>
    <name evidence="1" type="ORF">CBR_g36808</name>
</gene>
<keyword evidence="2" id="KW-1185">Reference proteome</keyword>
<evidence type="ECO:0008006" key="3">
    <source>
        <dbReference type="Google" id="ProtNLM"/>
    </source>
</evidence>
<sequence length="803" mass="84183">MPSNVPGMSYGILPGMGQSSAFTLYPSSYTAIGGTLPTYMEAGPTVVPAPRFAQSGKCRVFRRVVFPAGVVCFCSEQPPCFLLAWCRKARASASSMAGGWEMSSSRRSVSLLPLLRLLAIATLFICPAVAVPANNFADLKRLLADTSVSAIEVKADIKLTEDLPQVKRSIRIVGQCPGGRQCVVDGDSKYRIFLISGSSGCSRPAPRLRVDISNCRLINARANLAQVEGCGTLQWDSGAALSLIVVASATVRGVNFEGNAAPARSGGGLAVYSSGFLSPISTLDIANCVFRNNRAGNTGGGIDLDSGVKTTITSSTFINNAVTSDVSAAFAGGGGALSDFSGNLQVIGCTFQNNTNAFGLGGAVNIGSIYGVPPGRSDFQSNTFEDNSAKEGGAISVIRAGVSICKNTFTNNVATGAGSAVRSSSNVLVVLDRHPAKFCPRIPAGTRTVCTRDYRGPGFSILSDAPCTVSDQVRVVCGNGGSCLPRGVDIRTPTGRLASFLLDEKRTKLTLTENVVLTEGLPHPSLLRTKPITITGKCPRSPGGRCVIDGQGKFTAFIFPVHVTMENIEFRRAALTAVKADGGFIGRNLVFTRNSRPVNFDVSPNDAPYTAGLFISGNFTISDSTFSENSGYSAVALATSEGDTFTRGVISKCTFSKNVAARIGAAVSLGGERSKTSYRVADSTFMGNTAAQAAGIDASNGQVEIVRCTFKNNKATKFFAGAVLIDEYEKFSLCNCQFSGNTAKESNSSNLFVSQVTTIPAATLFCPAQPPQTEFNCNFNGDRDEPFPCFPITIGGPGCAGCR</sequence>
<organism evidence="1 2">
    <name type="scientific">Chara braunii</name>
    <name type="common">Braun's stonewort</name>
    <dbReference type="NCBI Taxonomy" id="69332"/>
    <lineage>
        <taxon>Eukaryota</taxon>
        <taxon>Viridiplantae</taxon>
        <taxon>Streptophyta</taxon>
        <taxon>Charophyceae</taxon>
        <taxon>Charales</taxon>
        <taxon>Characeae</taxon>
        <taxon>Chara</taxon>
    </lineage>
</organism>